<dbReference type="InterPro" id="IPR052029">
    <property type="entry name" value="PpiD_chaperone"/>
</dbReference>
<evidence type="ECO:0000256" key="3">
    <source>
        <dbReference type="ARBA" id="ARBA00023136"/>
    </source>
</evidence>
<dbReference type="SUPFAM" id="SSF109998">
    <property type="entry name" value="Triger factor/SurA peptide-binding domain-like"/>
    <property type="match status" value="1"/>
</dbReference>
<keyword evidence="3 5" id="KW-0472">Membrane</keyword>
<keyword evidence="5" id="KW-1133">Transmembrane helix</keyword>
<accession>A0A1Z3N774</accession>
<sequence length="346" mass="39164">MSDNMAEKMKRGINAKSVTAMVIFGAIIMVFVFFGMPERMGAGVGSVARVNNTLISLADFQNEENRIQQYYQNLFGTQMDFSSQRQLLRQQALENLVRMELVSQAAQKNGILATDAEVRDYIVKDIPFLQQNGMFQKEYYMRFIEQTRTTPANFEDRIRKDISNVRTRALFELATQPTAVELKKIQDLRAAKINVLFVKIDSEAATKAMTKEKADAAIKALDEALVKGDEAAVNAQLKELKATWEETGLVELGSETFPKITSSVATEAVFELSKTEPLLKRLVRDGNSKYVLKLKESKIEEVKTALEPMSAEMMQKRRGDGMFEAWINMFRSKSHVTMNTQVLQLN</sequence>
<organism evidence="6 7">
    <name type="scientific">Bdellovibrio bacteriovorus</name>
    <dbReference type="NCBI Taxonomy" id="959"/>
    <lineage>
        <taxon>Bacteria</taxon>
        <taxon>Pseudomonadati</taxon>
        <taxon>Bdellovibrionota</taxon>
        <taxon>Bdellovibrionia</taxon>
        <taxon>Bdellovibrionales</taxon>
        <taxon>Pseudobdellovibrionaceae</taxon>
        <taxon>Bdellovibrio</taxon>
    </lineage>
</organism>
<dbReference type="OrthoDB" id="5289313at2"/>
<dbReference type="PANTHER" id="PTHR47529:SF1">
    <property type="entry name" value="PERIPLASMIC CHAPERONE PPID"/>
    <property type="match status" value="1"/>
</dbReference>
<evidence type="ECO:0000313" key="7">
    <source>
        <dbReference type="Proteomes" id="UP000197003"/>
    </source>
</evidence>
<dbReference type="GO" id="GO:0005886">
    <property type="term" value="C:plasma membrane"/>
    <property type="evidence" value="ECO:0007669"/>
    <property type="project" value="UniProtKB-SubCell"/>
</dbReference>
<dbReference type="EMBL" id="CP020946">
    <property type="protein sequence ID" value="ASD63333.1"/>
    <property type="molecule type" value="Genomic_DNA"/>
</dbReference>
<feature type="transmembrane region" description="Helical" evidence="5">
    <location>
        <begin position="18"/>
        <end position="36"/>
    </location>
</feature>
<keyword evidence="2" id="KW-1003">Cell membrane</keyword>
<dbReference type="Pfam" id="PF13624">
    <property type="entry name" value="SurA_N_3"/>
    <property type="match status" value="1"/>
</dbReference>
<evidence type="ECO:0000313" key="6">
    <source>
        <dbReference type="EMBL" id="ASD63333.1"/>
    </source>
</evidence>
<dbReference type="RefSeq" id="WP_088564879.1">
    <property type="nucleotide sequence ID" value="NZ_CP020946.1"/>
</dbReference>
<evidence type="ECO:0000256" key="1">
    <source>
        <dbReference type="ARBA" id="ARBA00004236"/>
    </source>
</evidence>
<dbReference type="Gene3D" id="1.10.4030.10">
    <property type="entry name" value="Porin chaperone SurA, peptide-binding domain"/>
    <property type="match status" value="1"/>
</dbReference>
<protein>
    <recommendedName>
        <fullName evidence="8">PpiC domain-containing protein</fullName>
    </recommendedName>
</protein>
<gene>
    <name evidence="6" type="ORF">B9G79_06975</name>
</gene>
<dbReference type="AlphaFoldDB" id="A0A1Z3N774"/>
<evidence type="ECO:0000256" key="2">
    <source>
        <dbReference type="ARBA" id="ARBA00022475"/>
    </source>
</evidence>
<keyword evidence="5" id="KW-0812">Transmembrane</keyword>
<evidence type="ECO:0000256" key="4">
    <source>
        <dbReference type="ARBA" id="ARBA00023186"/>
    </source>
</evidence>
<name>A0A1Z3N774_BDEBC</name>
<evidence type="ECO:0000256" key="5">
    <source>
        <dbReference type="SAM" id="Phobius"/>
    </source>
</evidence>
<dbReference type="PANTHER" id="PTHR47529">
    <property type="entry name" value="PEPTIDYL-PROLYL CIS-TRANS ISOMERASE D"/>
    <property type="match status" value="1"/>
</dbReference>
<evidence type="ECO:0008006" key="8">
    <source>
        <dbReference type="Google" id="ProtNLM"/>
    </source>
</evidence>
<dbReference type="InterPro" id="IPR027304">
    <property type="entry name" value="Trigger_fact/SurA_dom_sf"/>
</dbReference>
<reference evidence="6 7" key="1">
    <citation type="submission" date="2017-04" db="EMBL/GenBank/DDBJ databases">
        <title>Whole genome sequence of Bdellovibrio bacteriovorus strain SSB218315.</title>
        <authorList>
            <person name="Oyedara O."/>
            <person name="Rodriguez-Perez M.A."/>
        </authorList>
    </citation>
    <scope>NUCLEOTIDE SEQUENCE [LARGE SCALE GENOMIC DNA]</scope>
    <source>
        <strain evidence="6 7">SSB218315</strain>
    </source>
</reference>
<dbReference type="Proteomes" id="UP000197003">
    <property type="component" value="Chromosome"/>
</dbReference>
<keyword evidence="4" id="KW-0143">Chaperone</keyword>
<proteinExistence type="predicted"/>
<comment type="subcellular location">
    <subcellularLocation>
        <location evidence="1">Cell membrane</location>
    </subcellularLocation>
</comment>